<dbReference type="InterPro" id="IPR033948">
    <property type="entry name" value="ETF_beta_N"/>
</dbReference>
<dbReference type="OrthoDB" id="9804960at2"/>
<protein>
    <submittedName>
        <fullName evidence="3">Electron transfer flavoprotein alpha/beta-subunit</fullName>
    </submittedName>
</protein>
<dbReference type="STRING" id="479434.Sthe_2904"/>
<organism evidence="3 4">
    <name type="scientific">Sphaerobacter thermophilus (strain ATCC 49802 / DSM 20745 / KCCM 41009 / NCIMB 13125 / S 6022)</name>
    <dbReference type="NCBI Taxonomy" id="479434"/>
    <lineage>
        <taxon>Bacteria</taxon>
        <taxon>Pseudomonadati</taxon>
        <taxon>Thermomicrobiota</taxon>
        <taxon>Thermomicrobia</taxon>
        <taxon>Sphaerobacterales</taxon>
        <taxon>Sphaerobacterineae</taxon>
        <taxon>Sphaerobacteraceae</taxon>
        <taxon>Sphaerobacter</taxon>
    </lineage>
</organism>
<reference evidence="4" key="1">
    <citation type="submission" date="2009-11" db="EMBL/GenBank/DDBJ databases">
        <title>The complete chromosome 2 of Sphaerobacter thermophilus DSM 20745.</title>
        <authorList>
            <person name="Lucas S."/>
            <person name="Copeland A."/>
            <person name="Lapidus A."/>
            <person name="Glavina del Rio T."/>
            <person name="Dalin E."/>
            <person name="Tice H."/>
            <person name="Bruce D."/>
            <person name="Goodwin L."/>
            <person name="Pitluck S."/>
            <person name="Kyrpides N."/>
            <person name="Mavromatis K."/>
            <person name="Ivanova N."/>
            <person name="Mikhailova N."/>
            <person name="LaButti K.M."/>
            <person name="Clum A."/>
            <person name="Sun H.I."/>
            <person name="Brettin T."/>
            <person name="Detter J.C."/>
            <person name="Han C."/>
            <person name="Larimer F."/>
            <person name="Land M."/>
            <person name="Hauser L."/>
            <person name="Markowitz V."/>
            <person name="Cheng J.F."/>
            <person name="Hugenholtz P."/>
            <person name="Woyke T."/>
            <person name="Wu D."/>
            <person name="Steenblock K."/>
            <person name="Schneider S."/>
            <person name="Pukall R."/>
            <person name="Goeker M."/>
            <person name="Klenk H.P."/>
            <person name="Eisen J.A."/>
        </authorList>
    </citation>
    <scope>NUCLEOTIDE SEQUENCE [LARGE SCALE GENOMIC DNA]</scope>
    <source>
        <strain evidence="4">ATCC 49802 / DSM 20745 / S 6022</strain>
    </source>
</reference>
<sequence>MKICVTVKQVPDPNLPMQVDPATHRLVRNPDQSILDPADEYGVETALRLVEEHGGEVVVISMGPPTAADALRRAMAMGADRAILITDEALAGSDARATARALAAVIRDEQPDLVICAIEATDAYTGMVPGMLAEFLDLPQLTFARQVAVEGQTITVHRDIEGATQVLQAQLPALLTVTASIAEPRYPSFKGVMAAKRKPIDERDLAALGLEAGTVGAAGAAERVLAVEEVREEKQGQMVTDDGAGSSVEAIVAFLERIQVV</sequence>
<dbReference type="PANTHER" id="PTHR21294:SF17">
    <property type="entry name" value="PROTEIN FIXA"/>
    <property type="match status" value="1"/>
</dbReference>
<accession>D1C919</accession>
<dbReference type="InterPro" id="IPR012255">
    <property type="entry name" value="ETF_b"/>
</dbReference>
<name>D1C919_SPHTD</name>
<dbReference type="SUPFAM" id="SSF52402">
    <property type="entry name" value="Adenine nucleotide alpha hydrolases-like"/>
    <property type="match status" value="1"/>
</dbReference>
<keyword evidence="1" id="KW-0249">Electron transport</keyword>
<dbReference type="PIRSF" id="PIRSF000090">
    <property type="entry name" value="Beta-ETF"/>
    <property type="match status" value="1"/>
</dbReference>
<evidence type="ECO:0000313" key="3">
    <source>
        <dbReference type="EMBL" id="ACZ40312.1"/>
    </source>
</evidence>
<dbReference type="PANTHER" id="PTHR21294">
    <property type="entry name" value="ELECTRON TRANSFER FLAVOPROTEIN BETA-SUBUNIT"/>
    <property type="match status" value="1"/>
</dbReference>
<dbReference type="HOGENOM" id="CLU_060196_2_0_0"/>
<reference evidence="3 4" key="2">
    <citation type="journal article" date="2010" name="Stand. Genomic Sci.">
        <title>Complete genome sequence of Desulfohalobium retbaense type strain (HR(100)).</title>
        <authorList>
            <person name="Spring S."/>
            <person name="Nolan M."/>
            <person name="Lapidus A."/>
            <person name="Glavina Del Rio T."/>
            <person name="Copeland A."/>
            <person name="Tice H."/>
            <person name="Cheng J.F."/>
            <person name="Lucas S."/>
            <person name="Land M."/>
            <person name="Chen F."/>
            <person name="Bruce D."/>
            <person name="Goodwin L."/>
            <person name="Pitluck S."/>
            <person name="Ivanova N."/>
            <person name="Mavromatis K."/>
            <person name="Mikhailova N."/>
            <person name="Pati A."/>
            <person name="Chen A."/>
            <person name="Palaniappan K."/>
            <person name="Hauser L."/>
            <person name="Chang Y.J."/>
            <person name="Jeffries C.D."/>
            <person name="Munk C."/>
            <person name="Kiss H."/>
            <person name="Chain P."/>
            <person name="Han C."/>
            <person name="Brettin T."/>
            <person name="Detter J.C."/>
            <person name="Schuler E."/>
            <person name="Goker M."/>
            <person name="Rohde M."/>
            <person name="Bristow J."/>
            <person name="Eisen J.A."/>
            <person name="Markowitz V."/>
            <person name="Hugenholtz P."/>
            <person name="Kyrpides N.C."/>
            <person name="Klenk H.P."/>
        </authorList>
    </citation>
    <scope>NUCLEOTIDE SEQUENCE [LARGE SCALE GENOMIC DNA]</scope>
    <source>
        <strain evidence="4">ATCC 49802 / DSM 20745 / S 6022</strain>
    </source>
</reference>
<dbReference type="eggNOG" id="COG2086">
    <property type="taxonomic scope" value="Bacteria"/>
</dbReference>
<dbReference type="KEGG" id="sti:Sthe_2904"/>
<gene>
    <name evidence="3" type="ordered locus">Sthe_2904</name>
</gene>
<dbReference type="Pfam" id="PF01012">
    <property type="entry name" value="ETF"/>
    <property type="match status" value="1"/>
</dbReference>
<dbReference type="InterPro" id="IPR014729">
    <property type="entry name" value="Rossmann-like_a/b/a_fold"/>
</dbReference>
<proteinExistence type="predicted"/>
<dbReference type="InterPro" id="IPR014730">
    <property type="entry name" value="ETF_a/b_N"/>
</dbReference>
<dbReference type="EMBL" id="CP001824">
    <property type="protein sequence ID" value="ACZ40312.1"/>
    <property type="molecule type" value="Genomic_DNA"/>
</dbReference>
<dbReference type="InParanoid" id="D1C919"/>
<feature type="domain" description="Electron transfer flavoprotein alpha/beta-subunit N-terminal" evidence="2">
    <location>
        <begin position="23"/>
        <end position="212"/>
    </location>
</feature>
<dbReference type="AlphaFoldDB" id="D1C919"/>
<evidence type="ECO:0000313" key="4">
    <source>
        <dbReference type="Proteomes" id="UP000002027"/>
    </source>
</evidence>
<keyword evidence="1" id="KW-0813">Transport</keyword>
<evidence type="ECO:0000256" key="1">
    <source>
        <dbReference type="ARBA" id="ARBA00022982"/>
    </source>
</evidence>
<evidence type="ECO:0000259" key="2">
    <source>
        <dbReference type="SMART" id="SM00893"/>
    </source>
</evidence>
<keyword evidence="4" id="KW-1185">Reference proteome</keyword>
<dbReference type="RefSeq" id="WP_012873348.1">
    <property type="nucleotide sequence ID" value="NC_013524.1"/>
</dbReference>
<dbReference type="FunCoup" id="D1C919">
    <property type="interactions" value="370"/>
</dbReference>
<dbReference type="SMART" id="SM00893">
    <property type="entry name" value="ETF"/>
    <property type="match status" value="1"/>
</dbReference>
<dbReference type="CDD" id="cd01714">
    <property type="entry name" value="ETF_beta"/>
    <property type="match status" value="1"/>
</dbReference>
<dbReference type="Gene3D" id="3.40.50.620">
    <property type="entry name" value="HUPs"/>
    <property type="match status" value="1"/>
</dbReference>
<dbReference type="GO" id="GO:0009055">
    <property type="term" value="F:electron transfer activity"/>
    <property type="evidence" value="ECO:0007669"/>
    <property type="project" value="InterPro"/>
</dbReference>
<dbReference type="Proteomes" id="UP000002027">
    <property type="component" value="Chromosome 2"/>
</dbReference>